<protein>
    <submittedName>
        <fullName evidence="2">Uncharacterized protein</fullName>
    </submittedName>
</protein>
<name>A0A3N0BBU4_9ACTN</name>
<evidence type="ECO:0000256" key="1">
    <source>
        <dbReference type="SAM" id="MobiDB-lite"/>
    </source>
</evidence>
<comment type="caution">
    <text evidence="2">The sequence shown here is derived from an EMBL/GenBank/DDBJ whole genome shotgun (WGS) entry which is preliminary data.</text>
</comment>
<dbReference type="Proteomes" id="UP000278632">
    <property type="component" value="Unassembled WGS sequence"/>
</dbReference>
<proteinExistence type="predicted"/>
<evidence type="ECO:0000313" key="3">
    <source>
        <dbReference type="Proteomes" id="UP000278632"/>
    </source>
</evidence>
<accession>A0A3N0BBU4</accession>
<dbReference type="EMBL" id="QICD01000009">
    <property type="protein sequence ID" value="RNL44736.1"/>
    <property type="molecule type" value="Genomic_DNA"/>
</dbReference>
<evidence type="ECO:0000313" key="2">
    <source>
        <dbReference type="EMBL" id="RNL44736.1"/>
    </source>
</evidence>
<sequence length="105" mass="11200">MVVHRVETAYDEDRDPVPSLSSESVEGVLVAPGATSDVAGSARPDGTKVAFTLAFPKGYDRSLRGCRVSIAGEPGEYAVVGDPRPCRENCPTKWWMAVEVEACDG</sequence>
<keyword evidence="3" id="KW-1185">Reference proteome</keyword>
<feature type="region of interest" description="Disordered" evidence="1">
    <location>
        <begin position="1"/>
        <end position="24"/>
    </location>
</feature>
<organism evidence="2 3">
    <name type="scientific">Paraeggerthella hongkongensis</name>
    <dbReference type="NCBI Taxonomy" id="230658"/>
    <lineage>
        <taxon>Bacteria</taxon>
        <taxon>Bacillati</taxon>
        <taxon>Actinomycetota</taxon>
        <taxon>Coriobacteriia</taxon>
        <taxon>Eggerthellales</taxon>
        <taxon>Eggerthellaceae</taxon>
        <taxon>Paraeggerthella</taxon>
    </lineage>
</organism>
<dbReference type="AlphaFoldDB" id="A0A3N0BBU4"/>
<reference evidence="3" key="1">
    <citation type="submission" date="2018-05" db="EMBL/GenBank/DDBJ databases">
        <title>Genome Sequencing of selected type strains of the family Eggerthellaceae.</title>
        <authorList>
            <person name="Danylec N."/>
            <person name="Stoll D.A."/>
            <person name="Doetsch A."/>
            <person name="Huch M."/>
        </authorList>
    </citation>
    <scope>NUCLEOTIDE SEQUENCE [LARGE SCALE GENOMIC DNA]</scope>
    <source>
        <strain evidence="3">DSM 16106</strain>
    </source>
</reference>
<gene>
    <name evidence="2" type="ORF">DMP08_05975</name>
</gene>